<evidence type="ECO:0000256" key="1">
    <source>
        <dbReference type="ARBA" id="ARBA00022801"/>
    </source>
</evidence>
<dbReference type="GO" id="GO:0047632">
    <property type="term" value="F:agmatine deiminase activity"/>
    <property type="evidence" value="ECO:0007669"/>
    <property type="project" value="TreeGrafter"/>
</dbReference>
<evidence type="ECO:0000313" key="2">
    <source>
        <dbReference type="EMBL" id="SDM00277.1"/>
    </source>
</evidence>
<name>A0A1G9PPW0_9BACT</name>
<dbReference type="STRING" id="1075417.SAMN05421823_109248"/>
<keyword evidence="1" id="KW-0378">Hydrolase</keyword>
<dbReference type="Gene3D" id="3.75.10.10">
    <property type="entry name" value="L-arginine/glycine Amidinotransferase, Chain A"/>
    <property type="match status" value="1"/>
</dbReference>
<sequence length="343" mass="38307">MNHSVRFPAEWEPQSGVQLTFPHKNSDWAADLAQVIPCFVRIAEAISQHESLLVVCDKVAEVAPLLAHCDPARVRLVELPSNDTWARDHSGITVLEEGKPVVLDFMFNGWGLKFAADADNLLTGRLHAHGLFGEATLRRPGLVLEGGSLESDGQGTLLTTTECLLSPNRNPHLSQQEIEQELKHWLGVSRVLWLEHGSLEGDDTDAHIDTLARFCDPTTIAYVRCDQPDDPHYESFRRMEDELQAFRTADGKPYRLVPLPWPDAVYDKAGQRLPATYANFLILNEAVLLPLYNVPQDAEALRITQEIFPDHEVVGIDCSPLVLQHGSLHCVTMQYPTGVLNFK</sequence>
<proteinExistence type="predicted"/>
<dbReference type="EMBL" id="FNFO01000009">
    <property type="protein sequence ID" value="SDM00277.1"/>
    <property type="molecule type" value="Genomic_DNA"/>
</dbReference>
<organism evidence="2 3">
    <name type="scientific">Catalinimonas alkaloidigena</name>
    <dbReference type="NCBI Taxonomy" id="1075417"/>
    <lineage>
        <taxon>Bacteria</taxon>
        <taxon>Pseudomonadati</taxon>
        <taxon>Bacteroidota</taxon>
        <taxon>Cytophagia</taxon>
        <taxon>Cytophagales</taxon>
        <taxon>Catalimonadaceae</taxon>
        <taxon>Catalinimonas</taxon>
    </lineage>
</organism>
<dbReference type="GO" id="GO:0004668">
    <property type="term" value="F:protein-arginine deiminase activity"/>
    <property type="evidence" value="ECO:0007669"/>
    <property type="project" value="InterPro"/>
</dbReference>
<evidence type="ECO:0000313" key="3">
    <source>
        <dbReference type="Proteomes" id="UP000198510"/>
    </source>
</evidence>
<dbReference type="PANTHER" id="PTHR31377">
    <property type="entry name" value="AGMATINE DEIMINASE-RELATED"/>
    <property type="match status" value="1"/>
</dbReference>
<dbReference type="OrthoDB" id="9808013at2"/>
<gene>
    <name evidence="2" type="ORF">SAMN05421823_109248</name>
</gene>
<dbReference type="PANTHER" id="PTHR31377:SF0">
    <property type="entry name" value="AGMATINE DEIMINASE-RELATED"/>
    <property type="match status" value="1"/>
</dbReference>
<accession>A0A1G9PPW0</accession>
<dbReference type="Proteomes" id="UP000198510">
    <property type="component" value="Unassembled WGS sequence"/>
</dbReference>
<dbReference type="AlphaFoldDB" id="A0A1G9PPW0"/>
<dbReference type="Pfam" id="PF04371">
    <property type="entry name" value="PAD_porph"/>
    <property type="match status" value="1"/>
</dbReference>
<keyword evidence="3" id="KW-1185">Reference proteome</keyword>
<dbReference type="GO" id="GO:0009446">
    <property type="term" value="P:putrescine biosynthetic process"/>
    <property type="evidence" value="ECO:0007669"/>
    <property type="project" value="InterPro"/>
</dbReference>
<protein>
    <submittedName>
        <fullName evidence="2">Agmatine deiminase</fullName>
    </submittedName>
</protein>
<dbReference type="InterPro" id="IPR007466">
    <property type="entry name" value="Peptidyl-Arg-deiminase_porph"/>
</dbReference>
<reference evidence="2 3" key="1">
    <citation type="submission" date="2016-10" db="EMBL/GenBank/DDBJ databases">
        <authorList>
            <person name="de Groot N.N."/>
        </authorList>
    </citation>
    <scope>NUCLEOTIDE SEQUENCE [LARGE SCALE GENOMIC DNA]</scope>
    <source>
        <strain evidence="2 3">DSM 25186</strain>
    </source>
</reference>
<dbReference type="SUPFAM" id="SSF55909">
    <property type="entry name" value="Pentein"/>
    <property type="match status" value="1"/>
</dbReference>
<dbReference type="RefSeq" id="WP_089685858.1">
    <property type="nucleotide sequence ID" value="NZ_FNFO01000009.1"/>
</dbReference>